<feature type="region of interest" description="Disordered" evidence="1">
    <location>
        <begin position="28"/>
        <end position="51"/>
    </location>
</feature>
<evidence type="ECO:0000313" key="3">
    <source>
        <dbReference type="Proteomes" id="UP000823388"/>
    </source>
</evidence>
<keyword evidence="3" id="KW-1185">Reference proteome</keyword>
<dbReference type="Proteomes" id="UP000823388">
    <property type="component" value="Chromosome 8K"/>
</dbReference>
<evidence type="ECO:0000313" key="2">
    <source>
        <dbReference type="EMBL" id="KAG2561797.1"/>
    </source>
</evidence>
<evidence type="ECO:0000256" key="1">
    <source>
        <dbReference type="SAM" id="MobiDB-lite"/>
    </source>
</evidence>
<organism evidence="2 3">
    <name type="scientific">Panicum virgatum</name>
    <name type="common">Blackwell switchgrass</name>
    <dbReference type="NCBI Taxonomy" id="38727"/>
    <lineage>
        <taxon>Eukaryota</taxon>
        <taxon>Viridiplantae</taxon>
        <taxon>Streptophyta</taxon>
        <taxon>Embryophyta</taxon>
        <taxon>Tracheophyta</taxon>
        <taxon>Spermatophyta</taxon>
        <taxon>Magnoliopsida</taxon>
        <taxon>Liliopsida</taxon>
        <taxon>Poales</taxon>
        <taxon>Poaceae</taxon>
        <taxon>PACMAD clade</taxon>
        <taxon>Panicoideae</taxon>
        <taxon>Panicodae</taxon>
        <taxon>Paniceae</taxon>
        <taxon>Panicinae</taxon>
        <taxon>Panicum</taxon>
        <taxon>Panicum sect. Hiantes</taxon>
    </lineage>
</organism>
<name>A0A8T0PHJ9_PANVG</name>
<proteinExistence type="predicted"/>
<dbReference type="EMBL" id="CM029051">
    <property type="protein sequence ID" value="KAG2561797.1"/>
    <property type="molecule type" value="Genomic_DNA"/>
</dbReference>
<reference evidence="2" key="1">
    <citation type="submission" date="2020-05" db="EMBL/GenBank/DDBJ databases">
        <title>WGS assembly of Panicum virgatum.</title>
        <authorList>
            <person name="Lovell J.T."/>
            <person name="Jenkins J."/>
            <person name="Shu S."/>
            <person name="Juenger T.E."/>
            <person name="Schmutz J."/>
        </authorList>
    </citation>
    <scope>NUCLEOTIDE SEQUENCE</scope>
    <source>
        <strain evidence="2">AP13</strain>
    </source>
</reference>
<sequence length="182" mass="20087">MPTRKPHRARRTWCGAAGRSFFSCFSTPPVTSPPSHRELPPPLPPPPHRLSPRCRSPQALLLHRSPCRRPMRSLLAPWPTTARAPKSAHARRASSCRCRCRSSYHNHLRQPPFSSAAGAFTLPSRCVPATQGQGQKRVRRCRMEPLPPPKCSREHLFRGFGAGVKGKATHLVAAHGVLPKGA</sequence>
<accession>A0A8T0PHJ9</accession>
<dbReference type="AlphaFoldDB" id="A0A8T0PHJ9"/>
<gene>
    <name evidence="2" type="ORF">PVAP13_8KG112406</name>
</gene>
<feature type="compositionally biased region" description="Pro residues" evidence="1">
    <location>
        <begin position="40"/>
        <end position="49"/>
    </location>
</feature>
<protein>
    <submittedName>
        <fullName evidence="2">Uncharacterized protein</fullName>
    </submittedName>
</protein>
<comment type="caution">
    <text evidence="2">The sequence shown here is derived from an EMBL/GenBank/DDBJ whole genome shotgun (WGS) entry which is preliminary data.</text>
</comment>